<evidence type="ECO:0000256" key="4">
    <source>
        <dbReference type="ARBA" id="ARBA00022840"/>
    </source>
</evidence>
<keyword evidence="4" id="KW-0067">ATP-binding</keyword>
<dbReference type="SUPFAM" id="SSF52540">
    <property type="entry name" value="P-loop containing nucleoside triphosphate hydrolases"/>
    <property type="match status" value="1"/>
</dbReference>
<dbReference type="InterPro" id="IPR027417">
    <property type="entry name" value="P-loop_NTPase"/>
</dbReference>
<dbReference type="PANTHER" id="PTHR11070">
    <property type="entry name" value="UVRD / RECB / PCRA DNA HELICASE FAMILY MEMBER"/>
    <property type="match status" value="1"/>
</dbReference>
<evidence type="ECO:0000259" key="5">
    <source>
        <dbReference type="Pfam" id="PF13361"/>
    </source>
</evidence>
<feature type="domain" description="UvrD-like helicase C-terminal" evidence="5">
    <location>
        <begin position="2"/>
        <end position="109"/>
    </location>
</feature>
<dbReference type="InterPro" id="IPR014017">
    <property type="entry name" value="DNA_helicase_UvrD-like_C"/>
</dbReference>
<dbReference type="PANTHER" id="PTHR11070:SF2">
    <property type="entry name" value="ATP-DEPENDENT DNA HELICASE SRS2"/>
    <property type="match status" value="1"/>
</dbReference>
<accession>A0A6J7GDT1</accession>
<dbReference type="InterPro" id="IPR000212">
    <property type="entry name" value="DNA_helicase_UvrD/REP"/>
</dbReference>
<dbReference type="GO" id="GO:0043138">
    <property type="term" value="F:3'-5' DNA helicase activity"/>
    <property type="evidence" value="ECO:0007669"/>
    <property type="project" value="TreeGrafter"/>
</dbReference>
<organism evidence="6">
    <name type="scientific">freshwater metagenome</name>
    <dbReference type="NCBI Taxonomy" id="449393"/>
    <lineage>
        <taxon>unclassified sequences</taxon>
        <taxon>metagenomes</taxon>
        <taxon>ecological metagenomes</taxon>
    </lineage>
</organism>
<name>A0A6J7GDT1_9ZZZZ</name>
<evidence type="ECO:0000313" key="6">
    <source>
        <dbReference type="EMBL" id="CAB4905176.1"/>
    </source>
</evidence>
<protein>
    <submittedName>
        <fullName evidence="6">Unannotated protein</fullName>
    </submittedName>
</protein>
<dbReference type="Pfam" id="PF21196">
    <property type="entry name" value="PcrA_UvrD_tudor"/>
    <property type="match status" value="1"/>
</dbReference>
<keyword evidence="3" id="KW-0347">Helicase</keyword>
<dbReference type="GO" id="GO:0005829">
    <property type="term" value="C:cytosol"/>
    <property type="evidence" value="ECO:0007669"/>
    <property type="project" value="TreeGrafter"/>
</dbReference>
<evidence type="ECO:0000256" key="1">
    <source>
        <dbReference type="ARBA" id="ARBA00022741"/>
    </source>
</evidence>
<dbReference type="Gene3D" id="1.10.486.10">
    <property type="entry name" value="PCRA, domain 4"/>
    <property type="match status" value="1"/>
</dbReference>
<reference evidence="6" key="1">
    <citation type="submission" date="2020-05" db="EMBL/GenBank/DDBJ databases">
        <authorList>
            <person name="Chiriac C."/>
            <person name="Salcher M."/>
            <person name="Ghai R."/>
            <person name="Kavagutti S V."/>
        </authorList>
    </citation>
    <scope>NUCLEOTIDE SEQUENCE</scope>
</reference>
<evidence type="ECO:0000256" key="3">
    <source>
        <dbReference type="ARBA" id="ARBA00022806"/>
    </source>
</evidence>
<gene>
    <name evidence="6" type="ORF">UFOPK3609_00494</name>
</gene>
<proteinExistence type="predicted"/>
<dbReference type="GO" id="GO:0003677">
    <property type="term" value="F:DNA binding"/>
    <property type="evidence" value="ECO:0007669"/>
    <property type="project" value="InterPro"/>
</dbReference>
<keyword evidence="2" id="KW-0378">Hydrolase</keyword>
<evidence type="ECO:0000256" key="2">
    <source>
        <dbReference type="ARBA" id="ARBA00022801"/>
    </source>
</evidence>
<dbReference type="GO" id="GO:0005524">
    <property type="term" value="F:ATP binding"/>
    <property type="evidence" value="ECO:0007669"/>
    <property type="project" value="UniProtKB-KW"/>
</dbReference>
<dbReference type="GO" id="GO:0000725">
    <property type="term" value="P:recombinational repair"/>
    <property type="evidence" value="ECO:0007669"/>
    <property type="project" value="TreeGrafter"/>
</dbReference>
<keyword evidence="1" id="KW-0547">Nucleotide-binding</keyword>
<dbReference type="CDD" id="cd18807">
    <property type="entry name" value="SF1_C_UvrD"/>
    <property type="match status" value="1"/>
</dbReference>
<dbReference type="AlphaFoldDB" id="A0A6J7GDT1"/>
<dbReference type="GO" id="GO:0016787">
    <property type="term" value="F:hydrolase activity"/>
    <property type="evidence" value="ECO:0007669"/>
    <property type="project" value="UniProtKB-KW"/>
</dbReference>
<dbReference type="Pfam" id="PF13361">
    <property type="entry name" value="UvrD_C"/>
    <property type="match status" value="1"/>
</dbReference>
<dbReference type="EMBL" id="CAFBMQ010000050">
    <property type="protein sequence ID" value="CAB4905176.1"/>
    <property type="molecule type" value="Genomic_DNA"/>
</dbReference>
<sequence>MDNLHELVSVAAEFEAVNPEGTVTDFLEQVSLVADADQIPVAGDDAGVVTMMTLHTAKGLEFPVVFLTALEDGVFPHLRALGDSKELEEERRLAYVGITRARERLFLSRATVRTSWGQPAYNPPSRFLDELPGDAVHWTGVDPKPSAAYGSAQRRVAATGLSTGGLRGGVGNRQVISVDVGDRVSHDAFGLGTVVEINGVGDKAQATVDFGSGGTKRLVLRYAPVVKL</sequence>
<dbReference type="Gene3D" id="3.40.50.300">
    <property type="entry name" value="P-loop containing nucleotide triphosphate hydrolases"/>
    <property type="match status" value="1"/>
</dbReference>
<dbReference type="GO" id="GO:0033202">
    <property type="term" value="C:DNA helicase complex"/>
    <property type="evidence" value="ECO:0007669"/>
    <property type="project" value="TreeGrafter"/>
</dbReference>